<dbReference type="EMBL" id="GBRH01216255">
    <property type="protein sequence ID" value="JAD81640.1"/>
    <property type="molecule type" value="Transcribed_RNA"/>
</dbReference>
<reference evidence="1" key="2">
    <citation type="journal article" date="2015" name="Data Brief">
        <title>Shoot transcriptome of the giant reed, Arundo donax.</title>
        <authorList>
            <person name="Barrero R.A."/>
            <person name="Guerrero F.D."/>
            <person name="Moolhuijzen P."/>
            <person name="Goolsby J.A."/>
            <person name="Tidwell J."/>
            <person name="Bellgard S.E."/>
            <person name="Bellgard M.I."/>
        </authorList>
    </citation>
    <scope>NUCLEOTIDE SEQUENCE</scope>
    <source>
        <tissue evidence="1">Shoot tissue taken approximately 20 cm above the soil surface</tissue>
    </source>
</reference>
<dbReference type="AlphaFoldDB" id="A0A0A9D7M7"/>
<proteinExistence type="predicted"/>
<evidence type="ECO:0000313" key="1">
    <source>
        <dbReference type="EMBL" id="JAD81640.1"/>
    </source>
</evidence>
<accession>A0A0A9D7M7</accession>
<organism evidence="1">
    <name type="scientific">Arundo donax</name>
    <name type="common">Giant reed</name>
    <name type="synonym">Donax arundinaceus</name>
    <dbReference type="NCBI Taxonomy" id="35708"/>
    <lineage>
        <taxon>Eukaryota</taxon>
        <taxon>Viridiplantae</taxon>
        <taxon>Streptophyta</taxon>
        <taxon>Embryophyta</taxon>
        <taxon>Tracheophyta</taxon>
        <taxon>Spermatophyta</taxon>
        <taxon>Magnoliopsida</taxon>
        <taxon>Liliopsida</taxon>
        <taxon>Poales</taxon>
        <taxon>Poaceae</taxon>
        <taxon>PACMAD clade</taxon>
        <taxon>Arundinoideae</taxon>
        <taxon>Arundineae</taxon>
        <taxon>Arundo</taxon>
    </lineage>
</organism>
<name>A0A0A9D7M7_ARUDO</name>
<sequence>MTLMLLQIMLSRMSSPILSHIPVIQTQMKIYISVDFSRYWVTQALT</sequence>
<protein>
    <submittedName>
        <fullName evidence="1">Uncharacterized protein</fullName>
    </submittedName>
</protein>
<reference evidence="1" key="1">
    <citation type="submission" date="2014-09" db="EMBL/GenBank/DDBJ databases">
        <authorList>
            <person name="Magalhaes I.L.F."/>
            <person name="Oliveira U."/>
            <person name="Santos F.R."/>
            <person name="Vidigal T.H.D.A."/>
            <person name="Brescovit A.D."/>
            <person name="Santos A.J."/>
        </authorList>
    </citation>
    <scope>NUCLEOTIDE SEQUENCE</scope>
    <source>
        <tissue evidence="1">Shoot tissue taken approximately 20 cm above the soil surface</tissue>
    </source>
</reference>